<proteinExistence type="predicted"/>
<gene>
    <name evidence="2" type="ORF">PILCRDRAFT_173868</name>
</gene>
<dbReference type="EMBL" id="KN832973">
    <property type="protein sequence ID" value="KIM90160.1"/>
    <property type="molecule type" value="Genomic_DNA"/>
</dbReference>
<evidence type="ECO:0000313" key="3">
    <source>
        <dbReference type="Proteomes" id="UP000054166"/>
    </source>
</evidence>
<feature type="transmembrane region" description="Helical" evidence="1">
    <location>
        <begin position="39"/>
        <end position="56"/>
    </location>
</feature>
<reference evidence="3" key="2">
    <citation type="submission" date="2015-01" db="EMBL/GenBank/DDBJ databases">
        <title>Evolutionary Origins and Diversification of the Mycorrhizal Mutualists.</title>
        <authorList>
            <consortium name="DOE Joint Genome Institute"/>
            <consortium name="Mycorrhizal Genomics Consortium"/>
            <person name="Kohler A."/>
            <person name="Kuo A."/>
            <person name="Nagy L.G."/>
            <person name="Floudas D."/>
            <person name="Copeland A."/>
            <person name="Barry K.W."/>
            <person name="Cichocki N."/>
            <person name="Veneault-Fourrey C."/>
            <person name="LaButti K."/>
            <person name="Lindquist E.A."/>
            <person name="Lipzen A."/>
            <person name="Lundell T."/>
            <person name="Morin E."/>
            <person name="Murat C."/>
            <person name="Riley R."/>
            <person name="Ohm R."/>
            <person name="Sun H."/>
            <person name="Tunlid A."/>
            <person name="Henrissat B."/>
            <person name="Grigoriev I.V."/>
            <person name="Hibbett D.S."/>
            <person name="Martin F."/>
        </authorList>
    </citation>
    <scope>NUCLEOTIDE SEQUENCE [LARGE SCALE GENOMIC DNA]</scope>
    <source>
        <strain evidence="3">F 1598</strain>
    </source>
</reference>
<feature type="transmembrane region" description="Helical" evidence="1">
    <location>
        <begin position="68"/>
        <end position="91"/>
    </location>
</feature>
<dbReference type="Proteomes" id="UP000054166">
    <property type="component" value="Unassembled WGS sequence"/>
</dbReference>
<protein>
    <submittedName>
        <fullName evidence="2">Uncharacterized protein</fullName>
    </submittedName>
</protein>
<keyword evidence="1" id="KW-0812">Transmembrane</keyword>
<keyword evidence="1" id="KW-0472">Membrane</keyword>
<evidence type="ECO:0000313" key="2">
    <source>
        <dbReference type="EMBL" id="KIM90160.1"/>
    </source>
</evidence>
<organism evidence="2 3">
    <name type="scientific">Piloderma croceum (strain F 1598)</name>
    <dbReference type="NCBI Taxonomy" id="765440"/>
    <lineage>
        <taxon>Eukaryota</taxon>
        <taxon>Fungi</taxon>
        <taxon>Dikarya</taxon>
        <taxon>Basidiomycota</taxon>
        <taxon>Agaricomycotina</taxon>
        <taxon>Agaricomycetes</taxon>
        <taxon>Agaricomycetidae</taxon>
        <taxon>Atheliales</taxon>
        <taxon>Atheliaceae</taxon>
        <taxon>Piloderma</taxon>
    </lineage>
</organism>
<sequence length="113" mass="12791">MHYLCYSLAPYLTHIHFSSAPILPARVTSPASSKVHTTYAIHTLYLGICFFAYCSVQLRQLYISLTLSLLGSGLHTLRVCLHLHFVFYVAIAKYPHPSKSTITDILNTWIGHR</sequence>
<evidence type="ECO:0000256" key="1">
    <source>
        <dbReference type="SAM" id="Phobius"/>
    </source>
</evidence>
<accession>A0A0C3G1M8</accession>
<dbReference type="InParanoid" id="A0A0C3G1M8"/>
<dbReference type="HOGENOM" id="CLU_2134445_0_0_1"/>
<keyword evidence="3" id="KW-1185">Reference proteome</keyword>
<dbReference type="AlphaFoldDB" id="A0A0C3G1M8"/>
<name>A0A0C3G1M8_PILCF</name>
<keyword evidence="1" id="KW-1133">Transmembrane helix</keyword>
<reference evidence="2 3" key="1">
    <citation type="submission" date="2014-04" db="EMBL/GenBank/DDBJ databases">
        <authorList>
            <consortium name="DOE Joint Genome Institute"/>
            <person name="Kuo A."/>
            <person name="Tarkka M."/>
            <person name="Buscot F."/>
            <person name="Kohler A."/>
            <person name="Nagy L.G."/>
            <person name="Floudas D."/>
            <person name="Copeland A."/>
            <person name="Barry K.W."/>
            <person name="Cichocki N."/>
            <person name="Veneault-Fourrey C."/>
            <person name="LaButti K."/>
            <person name="Lindquist E.A."/>
            <person name="Lipzen A."/>
            <person name="Lundell T."/>
            <person name="Morin E."/>
            <person name="Murat C."/>
            <person name="Sun H."/>
            <person name="Tunlid A."/>
            <person name="Henrissat B."/>
            <person name="Grigoriev I.V."/>
            <person name="Hibbett D.S."/>
            <person name="Martin F."/>
            <person name="Nordberg H.P."/>
            <person name="Cantor M.N."/>
            <person name="Hua S.X."/>
        </authorList>
    </citation>
    <scope>NUCLEOTIDE SEQUENCE [LARGE SCALE GENOMIC DNA]</scope>
    <source>
        <strain evidence="2 3">F 1598</strain>
    </source>
</reference>